<protein>
    <submittedName>
        <fullName evidence="2">Uncharacterized protein</fullName>
    </submittedName>
</protein>
<dbReference type="GO" id="GO:0006360">
    <property type="term" value="P:transcription by RNA polymerase I"/>
    <property type="evidence" value="ECO:0007669"/>
    <property type="project" value="InterPro"/>
</dbReference>
<proteinExistence type="predicted"/>
<dbReference type="InterPro" id="IPR013240">
    <property type="entry name" value="DNA-dir_RNA_pol1_su_RPA34"/>
</dbReference>
<sequence>MPPKSTRPTDAAPKPRAPRKPTTRKPTTTPKPKPEKKDLYIPQAGKQAPTSLGDRKASDARALKELLTKKAEEKAAFQEEFRKRFTFQSHYALGKAPVRFARHDEGTVVVVQEGLRGVLGEGGEVPERVLQGGEAVVGGRRIRGRVEVMREEWLKGMGGGVVGGKGAKKPHKLIRFEEVVELPPLPSDEVLAVKRVKPKNPQLKGMMMRYKPFGTNDEGVEELHSPSGSEEEVEEEESEEARIHKTVVVARREKRRASEMGDEGSKRVRFEGEGEVKEEKEHKKEKKEKKDKKDKKEKKEKKERRKSKE</sequence>
<dbReference type="EMBL" id="ML119761">
    <property type="protein sequence ID" value="RPA75580.1"/>
    <property type="molecule type" value="Genomic_DNA"/>
</dbReference>
<dbReference type="Proteomes" id="UP000275078">
    <property type="component" value="Unassembled WGS sequence"/>
</dbReference>
<feature type="compositionally biased region" description="Acidic residues" evidence="1">
    <location>
        <begin position="229"/>
        <end position="239"/>
    </location>
</feature>
<name>A0A3N4HUR6_ASCIM</name>
<keyword evidence="3" id="KW-1185">Reference proteome</keyword>
<feature type="compositionally biased region" description="Low complexity" evidence="1">
    <location>
        <begin position="1"/>
        <end position="14"/>
    </location>
</feature>
<gene>
    <name evidence="2" type="ORF">BJ508DRAFT_365582</name>
</gene>
<feature type="region of interest" description="Disordered" evidence="1">
    <location>
        <begin position="209"/>
        <end position="309"/>
    </location>
</feature>
<evidence type="ECO:0000313" key="2">
    <source>
        <dbReference type="EMBL" id="RPA75580.1"/>
    </source>
</evidence>
<dbReference type="Pfam" id="PF08208">
    <property type="entry name" value="RNA_polI_A34"/>
    <property type="match status" value="1"/>
</dbReference>
<dbReference type="AlphaFoldDB" id="A0A3N4HUR6"/>
<evidence type="ECO:0000256" key="1">
    <source>
        <dbReference type="SAM" id="MobiDB-lite"/>
    </source>
</evidence>
<feature type="region of interest" description="Disordered" evidence="1">
    <location>
        <begin position="1"/>
        <end position="58"/>
    </location>
</feature>
<evidence type="ECO:0000313" key="3">
    <source>
        <dbReference type="Proteomes" id="UP000275078"/>
    </source>
</evidence>
<feature type="compositionally biased region" description="Basic and acidic residues" evidence="1">
    <location>
        <begin position="256"/>
        <end position="282"/>
    </location>
</feature>
<accession>A0A3N4HUR6</accession>
<feature type="compositionally biased region" description="Basic residues" evidence="1">
    <location>
        <begin position="283"/>
        <end position="309"/>
    </location>
</feature>
<reference evidence="2 3" key="1">
    <citation type="journal article" date="2018" name="Nat. Ecol. Evol.">
        <title>Pezizomycetes genomes reveal the molecular basis of ectomycorrhizal truffle lifestyle.</title>
        <authorList>
            <person name="Murat C."/>
            <person name="Payen T."/>
            <person name="Noel B."/>
            <person name="Kuo A."/>
            <person name="Morin E."/>
            <person name="Chen J."/>
            <person name="Kohler A."/>
            <person name="Krizsan K."/>
            <person name="Balestrini R."/>
            <person name="Da Silva C."/>
            <person name="Montanini B."/>
            <person name="Hainaut M."/>
            <person name="Levati E."/>
            <person name="Barry K.W."/>
            <person name="Belfiori B."/>
            <person name="Cichocki N."/>
            <person name="Clum A."/>
            <person name="Dockter R.B."/>
            <person name="Fauchery L."/>
            <person name="Guy J."/>
            <person name="Iotti M."/>
            <person name="Le Tacon F."/>
            <person name="Lindquist E.A."/>
            <person name="Lipzen A."/>
            <person name="Malagnac F."/>
            <person name="Mello A."/>
            <person name="Molinier V."/>
            <person name="Miyauchi S."/>
            <person name="Poulain J."/>
            <person name="Riccioni C."/>
            <person name="Rubini A."/>
            <person name="Sitrit Y."/>
            <person name="Splivallo R."/>
            <person name="Traeger S."/>
            <person name="Wang M."/>
            <person name="Zifcakova L."/>
            <person name="Wipf D."/>
            <person name="Zambonelli A."/>
            <person name="Paolocci F."/>
            <person name="Nowrousian M."/>
            <person name="Ottonello S."/>
            <person name="Baldrian P."/>
            <person name="Spatafora J.W."/>
            <person name="Henrissat B."/>
            <person name="Nagy L.G."/>
            <person name="Aury J.M."/>
            <person name="Wincker P."/>
            <person name="Grigoriev I.V."/>
            <person name="Bonfante P."/>
            <person name="Martin F.M."/>
        </authorList>
    </citation>
    <scope>NUCLEOTIDE SEQUENCE [LARGE SCALE GENOMIC DNA]</scope>
    <source>
        <strain evidence="2 3">RN42</strain>
    </source>
</reference>
<organism evidence="2 3">
    <name type="scientific">Ascobolus immersus RN42</name>
    <dbReference type="NCBI Taxonomy" id="1160509"/>
    <lineage>
        <taxon>Eukaryota</taxon>
        <taxon>Fungi</taxon>
        <taxon>Dikarya</taxon>
        <taxon>Ascomycota</taxon>
        <taxon>Pezizomycotina</taxon>
        <taxon>Pezizomycetes</taxon>
        <taxon>Pezizales</taxon>
        <taxon>Ascobolaceae</taxon>
        <taxon>Ascobolus</taxon>
    </lineage>
</organism>